<dbReference type="PANTHER" id="PTHR42879">
    <property type="entry name" value="3-OXOACYL-(ACYL-CARRIER-PROTEIN) REDUCTASE"/>
    <property type="match status" value="1"/>
</dbReference>
<accession>A0A8S1IS09</accession>
<organism evidence="5 6">
    <name type="scientific">Ostreobium quekettii</name>
    <dbReference type="NCBI Taxonomy" id="121088"/>
    <lineage>
        <taxon>Eukaryota</taxon>
        <taxon>Viridiplantae</taxon>
        <taxon>Chlorophyta</taxon>
        <taxon>core chlorophytes</taxon>
        <taxon>Ulvophyceae</taxon>
        <taxon>TCBD clade</taxon>
        <taxon>Bryopsidales</taxon>
        <taxon>Ostreobineae</taxon>
        <taxon>Ostreobiaceae</taxon>
        <taxon>Ostreobium</taxon>
    </lineage>
</organism>
<dbReference type="Pfam" id="PF00106">
    <property type="entry name" value="adh_short"/>
    <property type="match status" value="1"/>
</dbReference>
<comment type="similarity">
    <text evidence="2">Belongs to the short-chain dehydrogenases/reductases (SDR) family.</text>
</comment>
<reference evidence="5" key="1">
    <citation type="submission" date="2020-12" db="EMBL/GenBank/DDBJ databases">
        <authorList>
            <person name="Iha C."/>
        </authorList>
    </citation>
    <scope>NUCLEOTIDE SEQUENCE</scope>
</reference>
<keyword evidence="6" id="KW-1185">Reference proteome</keyword>
<dbReference type="SUPFAM" id="SSF51735">
    <property type="entry name" value="NAD(P)-binding Rossmann-fold domains"/>
    <property type="match status" value="1"/>
</dbReference>
<sequence>AIERWAWGLSKCLWPPLVSNHQSPQGVNPDGLRGIHDSEAPGPPSRSVLDLFSLEGSVAFVTGGSRGIGRSTCLALASAGADVMVTDQPNEAKWCKSVVEDIECLGRRAATDVCDVRDLISVKRAVQTCKE</sequence>
<dbReference type="InterPro" id="IPR002347">
    <property type="entry name" value="SDR_fam"/>
</dbReference>
<dbReference type="PANTHER" id="PTHR42879:SF2">
    <property type="entry name" value="3-OXOACYL-[ACYL-CARRIER-PROTEIN] REDUCTASE FABG"/>
    <property type="match status" value="1"/>
</dbReference>
<dbReference type="AlphaFoldDB" id="A0A8S1IS09"/>
<feature type="non-terminal residue" evidence="5">
    <location>
        <position position="1"/>
    </location>
</feature>
<evidence type="ECO:0000256" key="2">
    <source>
        <dbReference type="ARBA" id="ARBA00006484"/>
    </source>
</evidence>
<evidence type="ECO:0000256" key="4">
    <source>
        <dbReference type="ARBA" id="ARBA00048508"/>
    </source>
</evidence>
<comment type="catalytic activity">
    <reaction evidence="4">
        <text>a (3R)-hydroxyacyl-[ACP] + NADP(+) = a 3-oxoacyl-[ACP] + NADPH + H(+)</text>
        <dbReference type="Rhea" id="RHEA:17397"/>
        <dbReference type="Rhea" id="RHEA-COMP:9916"/>
        <dbReference type="Rhea" id="RHEA-COMP:9945"/>
        <dbReference type="ChEBI" id="CHEBI:15378"/>
        <dbReference type="ChEBI" id="CHEBI:57783"/>
        <dbReference type="ChEBI" id="CHEBI:58349"/>
        <dbReference type="ChEBI" id="CHEBI:78776"/>
        <dbReference type="ChEBI" id="CHEBI:78827"/>
        <dbReference type="EC" id="1.1.1.100"/>
    </reaction>
</comment>
<dbReference type="EMBL" id="CAJHUC010000745">
    <property type="protein sequence ID" value="CAD7698046.1"/>
    <property type="molecule type" value="Genomic_DNA"/>
</dbReference>
<proteinExistence type="inferred from homology"/>
<dbReference type="OrthoDB" id="417891at2759"/>
<protein>
    <recommendedName>
        <fullName evidence="3">3-oxoacyl-[acyl-carrier-protein] reductase</fullName>
        <ecNumber evidence="3">1.1.1.100</ecNumber>
    </recommendedName>
</protein>
<dbReference type="GO" id="GO:0004316">
    <property type="term" value="F:3-oxoacyl-[acyl-carrier-protein] reductase (NADPH) activity"/>
    <property type="evidence" value="ECO:0007669"/>
    <property type="project" value="UniProtKB-EC"/>
</dbReference>
<evidence type="ECO:0000313" key="6">
    <source>
        <dbReference type="Proteomes" id="UP000708148"/>
    </source>
</evidence>
<comment type="pathway">
    <text evidence="1">Lipid metabolism; fatty acid biosynthesis.</text>
</comment>
<dbReference type="Proteomes" id="UP000708148">
    <property type="component" value="Unassembled WGS sequence"/>
</dbReference>
<comment type="caution">
    <text evidence="5">The sequence shown here is derived from an EMBL/GenBank/DDBJ whole genome shotgun (WGS) entry which is preliminary data.</text>
</comment>
<evidence type="ECO:0000313" key="5">
    <source>
        <dbReference type="EMBL" id="CAD7698046.1"/>
    </source>
</evidence>
<dbReference type="InterPro" id="IPR050259">
    <property type="entry name" value="SDR"/>
</dbReference>
<gene>
    <name evidence="5" type="ORF">OSTQU699_LOCUS3407</name>
</gene>
<dbReference type="InterPro" id="IPR036291">
    <property type="entry name" value="NAD(P)-bd_dom_sf"/>
</dbReference>
<dbReference type="Gene3D" id="3.40.50.720">
    <property type="entry name" value="NAD(P)-binding Rossmann-like Domain"/>
    <property type="match status" value="1"/>
</dbReference>
<evidence type="ECO:0000256" key="3">
    <source>
        <dbReference type="ARBA" id="ARBA00012948"/>
    </source>
</evidence>
<dbReference type="EC" id="1.1.1.100" evidence="3"/>
<name>A0A8S1IS09_9CHLO</name>
<evidence type="ECO:0000256" key="1">
    <source>
        <dbReference type="ARBA" id="ARBA00005194"/>
    </source>
</evidence>